<reference evidence="5 6" key="1">
    <citation type="submission" date="2024-09" db="EMBL/GenBank/DDBJ databases">
        <title>Rethinking Asexuality: The Enigmatic Case of Functional Sexual Genes in Lepraria (Stereocaulaceae).</title>
        <authorList>
            <person name="Doellman M."/>
            <person name="Sun Y."/>
            <person name="Barcenas-Pena A."/>
            <person name="Lumbsch H.T."/>
            <person name="Grewe F."/>
        </authorList>
    </citation>
    <scope>NUCLEOTIDE SEQUENCE [LARGE SCALE GENOMIC DNA]</scope>
    <source>
        <strain evidence="5 6">Mercado 3170</strain>
    </source>
</reference>
<sequence length="1030" mass="113978">MTRPHIIRADTIDLQDQEAPSAKDHTRQPSRPGLLGDGAPAPHQAEALKHVELEISEQHGRSPRASQDLSGKELGLLHHDDGDSYGASDGPESNLLRNAGSSGAGSEQEAGDADGDDSLDDDMMDKISSSPSIGDDGGYHLSLPPPERGTPPSSPPEDKSRAPETPIDMFSSSPFSETPEHFPLSFPRNEQDQSPSKVHHQLGRHTMEQDVLLTVDEEEAESHDLVSPLVSEQLASYVEDENFEDMEESFDGDLDAEGFHHLLLPADDPLLDNSFDDAPLSSTSIETSSLVSKASWNENEPVPNDDDTEDISFVDDSRFIDSGWGGECLREIEDIDFEFVYALHTFVATVEGQANATKGDTMVLLDDSNSYWWLVRVFKDSSIGYLPAEHIETPLERLARLNKHRNLDLSQTMLGDEEEKRPGNSLNPLKKAIRRRNAKTVQFSAPSYVEPSDNDYSSEDEEEDNGGYIGREQNGAAAQENEQRDDVDNAAAVEPLKARGQVQDGRPNGEELADQSLNNGVQEQITAAEDVQTSDETLDRLDEGAASKSRKGTVRNTDSFYKDDGVETRKISLTPSLLRDDSSGGVTKPNELKPRVSLDSLEKDASEKGKDDKKKKEKRGMLGGMFKRKDKRSKVQDKELEEVEKTSSDLSRQSPQPKESMESLSQEAQAARSAPQPHRQTSKLQKSPPAKVSPRSSNNQKDAFSPRPSTAESQNTPQSASITEPSRAPPTVSDPTGSTRMVQPEQQAIEMEVAAPALNFNPPVVNYEEPPQTEAPKDSRRGMFSPIKDVLRSTPSETKPEKARKAKNRMHMDDFDSSSSEDETATETPSQRQSHEELEERHLTIAQETQREEHESKPLQIANYPQPQPRERLSESPIEIAPPQDYRQRTLPQDPNRTLHQPPPLMVDTSSQEEPSTSPVSSLSSPELVEVPTENTGREETPASTATAQSSMTSWSDANLRAYLEDDSEIRDLLVVVHDKSNVKPARRDHPIVKNMYKEENRKLVEISKRLDGLLGDYLARKGKTATAVR</sequence>
<feature type="compositionally biased region" description="Pro residues" evidence="3">
    <location>
        <begin position="143"/>
        <end position="155"/>
    </location>
</feature>
<feature type="region of interest" description="Disordered" evidence="3">
    <location>
        <begin position="412"/>
        <end position="486"/>
    </location>
</feature>
<feature type="compositionally biased region" description="Basic and acidic residues" evidence="3">
    <location>
        <begin position="46"/>
        <end position="60"/>
    </location>
</feature>
<dbReference type="PANTHER" id="PTHR47775">
    <property type="entry name" value="BUD SITE SELECTION PROTEIN 14"/>
    <property type="match status" value="1"/>
</dbReference>
<feature type="compositionally biased region" description="Acidic residues" evidence="3">
    <location>
        <begin position="109"/>
        <end position="123"/>
    </location>
</feature>
<dbReference type="InterPro" id="IPR001452">
    <property type="entry name" value="SH3_domain"/>
</dbReference>
<evidence type="ECO:0000256" key="3">
    <source>
        <dbReference type="SAM" id="MobiDB-lite"/>
    </source>
</evidence>
<feature type="compositionally biased region" description="Basic and acidic residues" evidence="3">
    <location>
        <begin position="833"/>
        <end position="857"/>
    </location>
</feature>
<dbReference type="PROSITE" id="PS50002">
    <property type="entry name" value="SH3"/>
    <property type="match status" value="1"/>
</dbReference>
<comment type="caution">
    <text evidence="5">The sequence shown here is derived from an EMBL/GenBank/DDBJ whole genome shotgun (WGS) entry which is preliminary data.</text>
</comment>
<feature type="compositionally biased region" description="Acidic residues" evidence="3">
    <location>
        <begin position="452"/>
        <end position="465"/>
    </location>
</feature>
<evidence type="ECO:0000256" key="1">
    <source>
        <dbReference type="ARBA" id="ARBA00022443"/>
    </source>
</evidence>
<feature type="region of interest" description="Disordered" evidence="3">
    <location>
        <begin position="1"/>
        <end position="201"/>
    </location>
</feature>
<proteinExistence type="predicted"/>
<evidence type="ECO:0000313" key="6">
    <source>
        <dbReference type="Proteomes" id="UP001590950"/>
    </source>
</evidence>
<dbReference type="Proteomes" id="UP001590950">
    <property type="component" value="Unassembled WGS sequence"/>
</dbReference>
<protein>
    <recommendedName>
        <fullName evidence="4">SH3 domain-containing protein</fullName>
    </recommendedName>
</protein>
<evidence type="ECO:0000313" key="5">
    <source>
        <dbReference type="EMBL" id="KAL2048309.1"/>
    </source>
</evidence>
<gene>
    <name evidence="5" type="ORF">N7G274_000220</name>
</gene>
<dbReference type="InterPro" id="IPR053039">
    <property type="entry name" value="Polarity_Bud-Selection_Reg"/>
</dbReference>
<feature type="domain" description="SH3" evidence="4">
    <location>
        <begin position="335"/>
        <end position="396"/>
    </location>
</feature>
<feature type="compositionally biased region" description="Low complexity" evidence="3">
    <location>
        <begin position="943"/>
        <end position="954"/>
    </location>
</feature>
<feature type="compositionally biased region" description="Acidic residues" evidence="3">
    <location>
        <begin position="815"/>
        <end position="825"/>
    </location>
</feature>
<feature type="compositionally biased region" description="Basic and acidic residues" evidence="3">
    <location>
        <begin position="560"/>
        <end position="570"/>
    </location>
</feature>
<keyword evidence="1 2" id="KW-0728">SH3 domain</keyword>
<feature type="compositionally biased region" description="Low complexity" evidence="3">
    <location>
        <begin position="99"/>
        <end position="108"/>
    </location>
</feature>
<feature type="compositionally biased region" description="Basic and acidic residues" evidence="3">
    <location>
        <begin position="590"/>
        <end position="614"/>
    </location>
</feature>
<feature type="compositionally biased region" description="Polar residues" evidence="3">
    <location>
        <begin position="733"/>
        <end position="746"/>
    </location>
</feature>
<feature type="compositionally biased region" description="Polar residues" evidence="3">
    <location>
        <begin position="694"/>
        <end position="724"/>
    </location>
</feature>
<feature type="compositionally biased region" description="Basic and acidic residues" evidence="3">
    <location>
        <begin position="633"/>
        <end position="647"/>
    </location>
</feature>
<dbReference type="InterPro" id="IPR036028">
    <property type="entry name" value="SH3-like_dom_sf"/>
</dbReference>
<evidence type="ECO:0000256" key="2">
    <source>
        <dbReference type="PROSITE-ProRule" id="PRU00192"/>
    </source>
</evidence>
<dbReference type="Gene3D" id="2.30.30.40">
    <property type="entry name" value="SH3 Domains"/>
    <property type="match status" value="1"/>
</dbReference>
<dbReference type="EMBL" id="JBEFKJ010000001">
    <property type="protein sequence ID" value="KAL2048309.1"/>
    <property type="molecule type" value="Genomic_DNA"/>
</dbReference>
<dbReference type="PANTHER" id="PTHR47775:SF1">
    <property type="entry name" value="BUD SITE SELECTION PROTEIN 14"/>
    <property type="match status" value="1"/>
</dbReference>
<dbReference type="SMART" id="SM00326">
    <property type="entry name" value="SH3"/>
    <property type="match status" value="1"/>
</dbReference>
<feature type="compositionally biased region" description="Polar residues" evidence="3">
    <location>
        <begin position="648"/>
        <end position="668"/>
    </location>
</feature>
<organism evidence="5 6">
    <name type="scientific">Stereocaulon virgatum</name>
    <dbReference type="NCBI Taxonomy" id="373712"/>
    <lineage>
        <taxon>Eukaryota</taxon>
        <taxon>Fungi</taxon>
        <taxon>Dikarya</taxon>
        <taxon>Ascomycota</taxon>
        <taxon>Pezizomycotina</taxon>
        <taxon>Lecanoromycetes</taxon>
        <taxon>OSLEUM clade</taxon>
        <taxon>Lecanoromycetidae</taxon>
        <taxon>Lecanorales</taxon>
        <taxon>Lecanorineae</taxon>
        <taxon>Stereocaulaceae</taxon>
        <taxon>Stereocaulon</taxon>
    </lineage>
</organism>
<evidence type="ECO:0000259" key="4">
    <source>
        <dbReference type="PROSITE" id="PS50002"/>
    </source>
</evidence>
<keyword evidence="6" id="KW-1185">Reference proteome</keyword>
<accession>A0ABR4AS19</accession>
<feature type="region of interest" description="Disordered" evidence="3">
    <location>
        <begin position="527"/>
        <end position="954"/>
    </location>
</feature>
<name>A0ABR4AS19_9LECA</name>
<feature type="compositionally biased region" description="Polar residues" evidence="3">
    <location>
        <begin position="890"/>
        <end position="899"/>
    </location>
</feature>
<feature type="compositionally biased region" description="Low complexity" evidence="3">
    <location>
        <begin position="913"/>
        <end position="932"/>
    </location>
</feature>
<dbReference type="SUPFAM" id="SSF50044">
    <property type="entry name" value="SH3-domain"/>
    <property type="match status" value="1"/>
</dbReference>